<dbReference type="AlphaFoldDB" id="A0A9N9DK21"/>
<sequence>MATITLITTANIPNNLISELSDVGKALFPEQSSRLQVICTESAHIMFNDDSVKPSFLLYVNAINLNATRQSEKLNIVKQFTECLTNYSGFDQDRGYVLLRDPGTTNWGFSGDLIIVEPDKK</sequence>
<dbReference type="Gene3D" id="3.30.429.10">
    <property type="entry name" value="Macrophage Migration Inhibitory Factor"/>
    <property type="match status" value="1"/>
</dbReference>
<name>A0A9N9DK21_9GLOM</name>
<reference evidence="1" key="1">
    <citation type="submission" date="2021-06" db="EMBL/GenBank/DDBJ databases">
        <authorList>
            <person name="Kallberg Y."/>
            <person name="Tangrot J."/>
            <person name="Rosling A."/>
        </authorList>
    </citation>
    <scope>NUCLEOTIDE SEQUENCE</scope>
    <source>
        <strain evidence="1">IA702</strain>
    </source>
</reference>
<dbReference type="EMBL" id="CAJVPJ010003572">
    <property type="protein sequence ID" value="CAG8641815.1"/>
    <property type="molecule type" value="Genomic_DNA"/>
</dbReference>
<evidence type="ECO:0000313" key="2">
    <source>
        <dbReference type="Proteomes" id="UP000789572"/>
    </source>
</evidence>
<accession>A0A9N9DK21</accession>
<comment type="caution">
    <text evidence="1">The sequence shown here is derived from an EMBL/GenBank/DDBJ whole genome shotgun (WGS) entry which is preliminary data.</text>
</comment>
<dbReference type="OrthoDB" id="10337591at2759"/>
<dbReference type="SUPFAM" id="SSF55331">
    <property type="entry name" value="Tautomerase/MIF"/>
    <property type="match status" value="1"/>
</dbReference>
<organism evidence="1 2">
    <name type="scientific">Paraglomus occultum</name>
    <dbReference type="NCBI Taxonomy" id="144539"/>
    <lineage>
        <taxon>Eukaryota</taxon>
        <taxon>Fungi</taxon>
        <taxon>Fungi incertae sedis</taxon>
        <taxon>Mucoromycota</taxon>
        <taxon>Glomeromycotina</taxon>
        <taxon>Glomeromycetes</taxon>
        <taxon>Paraglomerales</taxon>
        <taxon>Paraglomeraceae</taxon>
        <taxon>Paraglomus</taxon>
    </lineage>
</organism>
<dbReference type="InterPro" id="IPR014347">
    <property type="entry name" value="Tautomerase/MIF_sf"/>
</dbReference>
<keyword evidence="2" id="KW-1185">Reference proteome</keyword>
<proteinExistence type="predicted"/>
<evidence type="ECO:0000313" key="1">
    <source>
        <dbReference type="EMBL" id="CAG8641815.1"/>
    </source>
</evidence>
<protein>
    <submittedName>
        <fullName evidence="1">11082_t:CDS:1</fullName>
    </submittedName>
</protein>
<dbReference type="Proteomes" id="UP000789572">
    <property type="component" value="Unassembled WGS sequence"/>
</dbReference>
<gene>
    <name evidence="1" type="ORF">POCULU_LOCUS9460</name>
</gene>